<dbReference type="InterPro" id="IPR043502">
    <property type="entry name" value="DNA/RNA_pol_sf"/>
</dbReference>
<keyword evidence="2" id="KW-1185">Reference proteome</keyword>
<evidence type="ECO:0008006" key="3">
    <source>
        <dbReference type="Google" id="ProtNLM"/>
    </source>
</evidence>
<sequence length="120" mass="14480">MMMQRLLLEAFRYWWITISLSHKISRRRIEAAPRHRKEVLSMAGIQKFVGSLIYYHRFIDNFATFATSLYELTEEQLRSGRDLKKAKAAYEYLKRRFAEMPLLVHADRRKPYTIILYANY</sequence>
<protein>
    <recommendedName>
        <fullName evidence="3">Reverse transcriptase/retrotransposon-derived protein RNase H-like domain-containing protein</fullName>
    </recommendedName>
</protein>
<proteinExistence type="predicted"/>
<dbReference type="InterPro" id="IPR050951">
    <property type="entry name" value="Retrovirus_Pol_polyprotein"/>
</dbReference>
<comment type="caution">
    <text evidence="1">The sequence shown here is derived from an EMBL/GenBank/DDBJ whole genome shotgun (WGS) entry which is preliminary data.</text>
</comment>
<evidence type="ECO:0000313" key="2">
    <source>
        <dbReference type="Proteomes" id="UP001146120"/>
    </source>
</evidence>
<name>A0AAV2ZCK7_9STRA</name>
<accession>A0AAV2ZCK7</accession>
<dbReference type="AlphaFoldDB" id="A0AAV2ZCK7"/>
<dbReference type="SUPFAM" id="SSF56672">
    <property type="entry name" value="DNA/RNA polymerases"/>
    <property type="match status" value="1"/>
</dbReference>
<organism evidence="1 2">
    <name type="scientific">Lagenidium giganteum</name>
    <dbReference type="NCBI Taxonomy" id="4803"/>
    <lineage>
        <taxon>Eukaryota</taxon>
        <taxon>Sar</taxon>
        <taxon>Stramenopiles</taxon>
        <taxon>Oomycota</taxon>
        <taxon>Peronosporomycetes</taxon>
        <taxon>Pythiales</taxon>
        <taxon>Pythiaceae</taxon>
    </lineage>
</organism>
<dbReference type="EMBL" id="DAKRPA010000016">
    <property type="protein sequence ID" value="DBA03720.1"/>
    <property type="molecule type" value="Genomic_DNA"/>
</dbReference>
<reference evidence="1" key="2">
    <citation type="journal article" date="2023" name="Microbiol Resour">
        <title>Decontamination and Annotation of the Draft Genome Sequence of the Oomycete Lagenidium giganteum ARSEF 373.</title>
        <authorList>
            <person name="Morgan W.R."/>
            <person name="Tartar A."/>
        </authorList>
    </citation>
    <scope>NUCLEOTIDE SEQUENCE</scope>
    <source>
        <strain evidence="1">ARSEF 373</strain>
    </source>
</reference>
<dbReference type="PANTHER" id="PTHR37984">
    <property type="entry name" value="PROTEIN CBG26694"/>
    <property type="match status" value="1"/>
</dbReference>
<dbReference type="Gene3D" id="3.30.70.270">
    <property type="match status" value="1"/>
</dbReference>
<dbReference type="PANTHER" id="PTHR37984:SF5">
    <property type="entry name" value="PROTEIN NYNRIN-LIKE"/>
    <property type="match status" value="1"/>
</dbReference>
<dbReference type="InterPro" id="IPR043128">
    <property type="entry name" value="Rev_trsase/Diguanyl_cyclase"/>
</dbReference>
<dbReference type="Proteomes" id="UP001146120">
    <property type="component" value="Unassembled WGS sequence"/>
</dbReference>
<gene>
    <name evidence="1" type="ORF">N0F65_004137</name>
</gene>
<evidence type="ECO:0000313" key="1">
    <source>
        <dbReference type="EMBL" id="DBA03720.1"/>
    </source>
</evidence>
<reference evidence="1" key="1">
    <citation type="submission" date="2022-11" db="EMBL/GenBank/DDBJ databases">
        <authorList>
            <person name="Morgan W.R."/>
            <person name="Tartar A."/>
        </authorList>
    </citation>
    <scope>NUCLEOTIDE SEQUENCE</scope>
    <source>
        <strain evidence="1">ARSEF 373</strain>
    </source>
</reference>